<dbReference type="GeneTree" id="ENSGT01120000277763"/>
<name>A0A8C4NMC0_EPTBU</name>
<keyword evidence="2" id="KW-0597">Phosphoprotein</keyword>
<keyword evidence="6" id="KW-1185">Reference proteome</keyword>
<accession>A0A8C4NMC0</accession>
<sequence length="190" mass="21572">MSPWLAWHRKGHNGPCIAFRSTNSFSKICRTCRSGYQKVSNVWIVITSPMPTDLFLRAASLKWKAMLALRLEKEIQLQVVMSRGDAVMRNTSSEGVPVIHNQLQQLRQAWDTLMFSGIQCKSQLESCQSQWESYQENVTQFNSWLKEMHNSLASQEHSCPELADKLGTLARAKASKARSPGIEIFTTILI</sequence>
<dbReference type="AlphaFoldDB" id="A0A8C4NMC0"/>
<evidence type="ECO:0000313" key="6">
    <source>
        <dbReference type="Proteomes" id="UP000694388"/>
    </source>
</evidence>
<dbReference type="PANTHER" id="PTHR14514">
    <property type="entry name" value="PKA ANCHORING PROTEIN"/>
    <property type="match status" value="1"/>
</dbReference>
<dbReference type="PANTHER" id="PTHR14514:SF7">
    <property type="entry name" value="KASH DOMAIN-CONTAINING PROTEIN"/>
    <property type="match status" value="1"/>
</dbReference>
<dbReference type="Gene3D" id="1.20.58.60">
    <property type="match status" value="1"/>
</dbReference>
<keyword evidence="3" id="KW-0677">Repeat</keyword>
<proteinExistence type="predicted"/>
<keyword evidence="4" id="KW-0472">Membrane</keyword>
<reference evidence="5" key="2">
    <citation type="submission" date="2025-09" db="UniProtKB">
        <authorList>
            <consortium name="Ensembl"/>
        </authorList>
    </citation>
    <scope>IDENTIFICATION</scope>
</reference>
<protein>
    <submittedName>
        <fullName evidence="5">Uncharacterized protein</fullName>
    </submittedName>
</protein>
<evidence type="ECO:0000256" key="1">
    <source>
        <dbReference type="ARBA" id="ARBA00004308"/>
    </source>
</evidence>
<dbReference type="SUPFAM" id="SSF46966">
    <property type="entry name" value="Spectrin repeat"/>
    <property type="match status" value="1"/>
</dbReference>
<evidence type="ECO:0000256" key="4">
    <source>
        <dbReference type="ARBA" id="ARBA00023136"/>
    </source>
</evidence>
<dbReference type="Proteomes" id="UP000694388">
    <property type="component" value="Unplaced"/>
</dbReference>
<reference evidence="5" key="1">
    <citation type="submission" date="2025-08" db="UniProtKB">
        <authorList>
            <consortium name="Ensembl"/>
        </authorList>
    </citation>
    <scope>IDENTIFICATION</scope>
</reference>
<organism evidence="5 6">
    <name type="scientific">Eptatretus burgeri</name>
    <name type="common">Inshore hagfish</name>
    <dbReference type="NCBI Taxonomy" id="7764"/>
    <lineage>
        <taxon>Eukaryota</taxon>
        <taxon>Metazoa</taxon>
        <taxon>Chordata</taxon>
        <taxon>Craniata</taxon>
        <taxon>Vertebrata</taxon>
        <taxon>Cyclostomata</taxon>
        <taxon>Myxini</taxon>
        <taxon>Myxiniformes</taxon>
        <taxon>Myxinidae</taxon>
        <taxon>Eptatretinae</taxon>
        <taxon>Eptatretus</taxon>
    </lineage>
</organism>
<evidence type="ECO:0000256" key="3">
    <source>
        <dbReference type="ARBA" id="ARBA00022737"/>
    </source>
</evidence>
<dbReference type="Ensembl" id="ENSEBUT00000005843.1">
    <property type="protein sequence ID" value="ENSEBUP00000005405.1"/>
    <property type="gene ID" value="ENSEBUG00000003684.1"/>
</dbReference>
<evidence type="ECO:0000256" key="2">
    <source>
        <dbReference type="ARBA" id="ARBA00022553"/>
    </source>
</evidence>
<evidence type="ECO:0000313" key="5">
    <source>
        <dbReference type="Ensembl" id="ENSEBUP00000005405.1"/>
    </source>
</evidence>
<comment type="subcellular location">
    <subcellularLocation>
        <location evidence="1">Endomembrane system</location>
    </subcellularLocation>
</comment>